<dbReference type="AlphaFoldDB" id="A0A3F3Q949"/>
<protein>
    <submittedName>
        <fullName evidence="1">Uncharacterized protein</fullName>
    </submittedName>
</protein>
<proteinExistence type="predicted"/>
<evidence type="ECO:0000313" key="2">
    <source>
        <dbReference type="Proteomes" id="UP000253729"/>
    </source>
</evidence>
<sequence length="83" mass="9199">MKRGKTALTTCIATCQTRADRNAAHHLTVVGISPFPSRPPPSVPPFSGFNKYYSKLPHSPRHRSCLPLLCWRLTSTPPETIAE</sequence>
<dbReference type="Proteomes" id="UP000253729">
    <property type="component" value="Unassembled WGS sequence"/>
</dbReference>
<evidence type="ECO:0000313" key="1">
    <source>
        <dbReference type="EMBL" id="RDH35754.1"/>
    </source>
</evidence>
<dbReference type="EMBL" id="KZ852039">
    <property type="protein sequence ID" value="RDH35754.1"/>
    <property type="molecule type" value="Genomic_DNA"/>
</dbReference>
<gene>
    <name evidence="1" type="ORF">BDQ94DRAFT_139182</name>
</gene>
<keyword evidence="2" id="KW-1185">Reference proteome</keyword>
<organism evidence="1 2">
    <name type="scientific">Aspergillus welwitschiae</name>
    <dbReference type="NCBI Taxonomy" id="1341132"/>
    <lineage>
        <taxon>Eukaryota</taxon>
        <taxon>Fungi</taxon>
        <taxon>Dikarya</taxon>
        <taxon>Ascomycota</taxon>
        <taxon>Pezizomycotina</taxon>
        <taxon>Eurotiomycetes</taxon>
        <taxon>Eurotiomycetidae</taxon>
        <taxon>Eurotiales</taxon>
        <taxon>Aspergillaceae</taxon>
        <taxon>Aspergillus</taxon>
        <taxon>Aspergillus subgen. Circumdati</taxon>
    </lineage>
</organism>
<dbReference type="RefSeq" id="XP_026628776.1">
    <property type="nucleotide sequence ID" value="XM_026765382.1"/>
</dbReference>
<name>A0A3F3Q949_9EURO</name>
<accession>A0A3F3Q949</accession>
<dbReference type="GeneID" id="38133738"/>
<reference evidence="1 2" key="1">
    <citation type="submission" date="2018-07" db="EMBL/GenBank/DDBJ databases">
        <title>The genomes of Aspergillus section Nigri reveals drivers in fungal speciation.</title>
        <authorList>
            <consortium name="DOE Joint Genome Institute"/>
            <person name="Vesth T.C."/>
            <person name="Nybo J."/>
            <person name="Theobald S."/>
            <person name="Brandl J."/>
            <person name="Frisvad J.C."/>
            <person name="Nielsen K.F."/>
            <person name="Lyhne E.K."/>
            <person name="Kogle M.E."/>
            <person name="Kuo A."/>
            <person name="Riley R."/>
            <person name="Clum A."/>
            <person name="Nolan M."/>
            <person name="Lipzen A."/>
            <person name="Salamov A."/>
            <person name="Henrissat B."/>
            <person name="Wiebenga A."/>
            <person name="De vries R.P."/>
            <person name="Grigoriev I.V."/>
            <person name="Mortensen U.H."/>
            <person name="Andersen M.R."/>
            <person name="Baker S.E."/>
        </authorList>
    </citation>
    <scope>NUCLEOTIDE SEQUENCE [LARGE SCALE GENOMIC DNA]</scope>
    <source>
        <strain evidence="1 2">CBS 139.54b</strain>
    </source>
</reference>